<dbReference type="Proteomes" id="UP001054837">
    <property type="component" value="Unassembled WGS sequence"/>
</dbReference>
<gene>
    <name evidence="1" type="ORF">CDAR_227411</name>
</gene>
<dbReference type="EMBL" id="BPLQ01011543">
    <property type="protein sequence ID" value="GIY58796.1"/>
    <property type="molecule type" value="Genomic_DNA"/>
</dbReference>
<reference evidence="1 2" key="1">
    <citation type="submission" date="2021-06" db="EMBL/GenBank/DDBJ databases">
        <title>Caerostris darwini draft genome.</title>
        <authorList>
            <person name="Kono N."/>
            <person name="Arakawa K."/>
        </authorList>
    </citation>
    <scope>NUCLEOTIDE SEQUENCE [LARGE SCALE GENOMIC DNA]</scope>
</reference>
<dbReference type="AlphaFoldDB" id="A0AAV4ULP2"/>
<protein>
    <submittedName>
        <fullName evidence="1">Uncharacterized protein</fullName>
    </submittedName>
</protein>
<organism evidence="1 2">
    <name type="scientific">Caerostris darwini</name>
    <dbReference type="NCBI Taxonomy" id="1538125"/>
    <lineage>
        <taxon>Eukaryota</taxon>
        <taxon>Metazoa</taxon>
        <taxon>Ecdysozoa</taxon>
        <taxon>Arthropoda</taxon>
        <taxon>Chelicerata</taxon>
        <taxon>Arachnida</taxon>
        <taxon>Araneae</taxon>
        <taxon>Araneomorphae</taxon>
        <taxon>Entelegynae</taxon>
        <taxon>Araneoidea</taxon>
        <taxon>Araneidae</taxon>
        <taxon>Caerostris</taxon>
    </lineage>
</organism>
<proteinExistence type="predicted"/>
<sequence>MRIKRFYLLYGNYPCRFKKILFDDKQQNKSGRKFYSSDSFFEFDLTFRFDWGSISKQHPFNYWVSLGAFFHHHPDHLAIILLGVSRALNGKHHNGHLDRTPFVGGGQALISPPFGVLQTINVRGTIPHRKSRRNVTLCRVRDQWDYLILGRRKLETNWN</sequence>
<comment type="caution">
    <text evidence="1">The sequence shown here is derived from an EMBL/GenBank/DDBJ whole genome shotgun (WGS) entry which is preliminary data.</text>
</comment>
<keyword evidence="2" id="KW-1185">Reference proteome</keyword>
<name>A0AAV4ULP2_9ARAC</name>
<evidence type="ECO:0000313" key="2">
    <source>
        <dbReference type="Proteomes" id="UP001054837"/>
    </source>
</evidence>
<accession>A0AAV4ULP2</accession>
<evidence type="ECO:0000313" key="1">
    <source>
        <dbReference type="EMBL" id="GIY58796.1"/>
    </source>
</evidence>